<feature type="compositionally biased region" description="Pro residues" evidence="1">
    <location>
        <begin position="1"/>
        <end position="12"/>
    </location>
</feature>
<proteinExistence type="predicted"/>
<dbReference type="Proteomes" id="UP000218811">
    <property type="component" value="Unassembled WGS sequence"/>
</dbReference>
<sequence>MDLLQQPPPPPAVELQLPPGQPNDVNADVDMGDIGDQPTQAPTDKFESTTCIALDALHSAVSDFRFQLTNPEKEQHYSILDHWGEAACCFVDTIRVGLAALKDVGMVSLDASDLVCRELQNASANYPPPGDTLDYGPLDVDVQPSMGYTQWDNITSTILTALQPLL</sequence>
<organism evidence="2 3">
    <name type="scientific">Wolfiporia cocos (strain MD-104)</name>
    <name type="common">Brown rot fungus</name>
    <dbReference type="NCBI Taxonomy" id="742152"/>
    <lineage>
        <taxon>Eukaryota</taxon>
        <taxon>Fungi</taxon>
        <taxon>Dikarya</taxon>
        <taxon>Basidiomycota</taxon>
        <taxon>Agaricomycotina</taxon>
        <taxon>Agaricomycetes</taxon>
        <taxon>Polyporales</taxon>
        <taxon>Phaeolaceae</taxon>
        <taxon>Wolfiporia</taxon>
    </lineage>
</organism>
<evidence type="ECO:0000256" key="1">
    <source>
        <dbReference type="SAM" id="MobiDB-lite"/>
    </source>
</evidence>
<reference evidence="2 3" key="1">
    <citation type="journal article" date="2012" name="Science">
        <title>The Paleozoic origin of enzymatic lignin decomposition reconstructed from 31 fungal genomes.</title>
        <authorList>
            <person name="Floudas D."/>
            <person name="Binder M."/>
            <person name="Riley R."/>
            <person name="Barry K."/>
            <person name="Blanchette R.A."/>
            <person name="Henrissat B."/>
            <person name="Martinez A.T."/>
            <person name="Otillar R."/>
            <person name="Spatafora J.W."/>
            <person name="Yadav J.S."/>
            <person name="Aerts A."/>
            <person name="Benoit I."/>
            <person name="Boyd A."/>
            <person name="Carlson A."/>
            <person name="Copeland A."/>
            <person name="Coutinho P.M."/>
            <person name="de Vries R.P."/>
            <person name="Ferreira P."/>
            <person name="Findley K."/>
            <person name="Foster B."/>
            <person name="Gaskell J."/>
            <person name="Glotzer D."/>
            <person name="Gorecki P."/>
            <person name="Heitman J."/>
            <person name="Hesse C."/>
            <person name="Hori C."/>
            <person name="Igarashi K."/>
            <person name="Jurgens J.A."/>
            <person name="Kallen N."/>
            <person name="Kersten P."/>
            <person name="Kohler A."/>
            <person name="Kuees U."/>
            <person name="Kumar T.K.A."/>
            <person name="Kuo A."/>
            <person name="LaButti K."/>
            <person name="Larrondo L.F."/>
            <person name="Lindquist E."/>
            <person name="Ling A."/>
            <person name="Lombard V."/>
            <person name="Lucas S."/>
            <person name="Lundell T."/>
            <person name="Martin R."/>
            <person name="McLaughlin D.J."/>
            <person name="Morgenstern I."/>
            <person name="Morin E."/>
            <person name="Murat C."/>
            <person name="Nagy L.G."/>
            <person name="Nolan M."/>
            <person name="Ohm R.A."/>
            <person name="Patyshakuliyeva A."/>
            <person name="Rokas A."/>
            <person name="Ruiz-Duenas F.J."/>
            <person name="Sabat G."/>
            <person name="Salamov A."/>
            <person name="Samejima M."/>
            <person name="Schmutz J."/>
            <person name="Slot J.C."/>
            <person name="St John F."/>
            <person name="Stenlid J."/>
            <person name="Sun H."/>
            <person name="Sun S."/>
            <person name="Syed K."/>
            <person name="Tsang A."/>
            <person name="Wiebenga A."/>
            <person name="Young D."/>
            <person name="Pisabarro A."/>
            <person name="Eastwood D.C."/>
            <person name="Martin F."/>
            <person name="Cullen D."/>
            <person name="Grigoriev I.V."/>
            <person name="Hibbett D.S."/>
        </authorList>
    </citation>
    <scope>NUCLEOTIDE SEQUENCE [LARGE SCALE GENOMIC DNA]</scope>
    <source>
        <strain evidence="2 3">MD-104</strain>
    </source>
</reference>
<dbReference type="EMBL" id="KB467831">
    <property type="protein sequence ID" value="PCH33458.1"/>
    <property type="molecule type" value="Genomic_DNA"/>
</dbReference>
<gene>
    <name evidence="2" type="ORF">WOLCODRAFT_147554</name>
</gene>
<evidence type="ECO:0000313" key="3">
    <source>
        <dbReference type="Proteomes" id="UP000218811"/>
    </source>
</evidence>
<protein>
    <submittedName>
        <fullName evidence="2">Uncharacterized protein</fullName>
    </submittedName>
</protein>
<dbReference type="AlphaFoldDB" id="A0A2H3J738"/>
<accession>A0A2H3J738</accession>
<name>A0A2H3J738_WOLCO</name>
<feature type="region of interest" description="Disordered" evidence="1">
    <location>
        <begin position="1"/>
        <end position="25"/>
    </location>
</feature>
<evidence type="ECO:0000313" key="2">
    <source>
        <dbReference type="EMBL" id="PCH33458.1"/>
    </source>
</evidence>
<keyword evidence="3" id="KW-1185">Reference proteome</keyword>